<dbReference type="PANTHER" id="PTHR43591">
    <property type="entry name" value="METHYLTRANSFERASE"/>
    <property type="match status" value="1"/>
</dbReference>
<accession>A0A7X0RL67</accession>
<protein>
    <submittedName>
        <fullName evidence="2">Methyltransferase domain-containing protein</fullName>
    </submittedName>
</protein>
<evidence type="ECO:0000259" key="1">
    <source>
        <dbReference type="Pfam" id="PF08241"/>
    </source>
</evidence>
<keyword evidence="2" id="KW-0489">Methyltransferase</keyword>
<dbReference type="SUPFAM" id="SSF53335">
    <property type="entry name" value="S-adenosyl-L-methionine-dependent methyltransferases"/>
    <property type="match status" value="1"/>
</dbReference>
<keyword evidence="2" id="KW-0808">Transferase</keyword>
<evidence type="ECO:0000313" key="3">
    <source>
        <dbReference type="Proteomes" id="UP000547209"/>
    </source>
</evidence>
<dbReference type="CDD" id="cd02440">
    <property type="entry name" value="AdoMet_MTases"/>
    <property type="match status" value="1"/>
</dbReference>
<dbReference type="RefSeq" id="WP_185140891.1">
    <property type="nucleotide sequence ID" value="NZ_JACJVP010000001.1"/>
</dbReference>
<comment type="caution">
    <text evidence="2">The sequence shown here is derived from an EMBL/GenBank/DDBJ whole genome shotgun (WGS) entry which is preliminary data.</text>
</comment>
<dbReference type="PANTHER" id="PTHR43591:SF24">
    <property type="entry name" value="2-METHOXY-6-POLYPRENYL-1,4-BENZOQUINOL METHYLASE, MITOCHONDRIAL"/>
    <property type="match status" value="1"/>
</dbReference>
<organism evidence="2 3">
    <name type="scientific">Cohnella nanjingensis</name>
    <dbReference type="NCBI Taxonomy" id="1387779"/>
    <lineage>
        <taxon>Bacteria</taxon>
        <taxon>Bacillati</taxon>
        <taxon>Bacillota</taxon>
        <taxon>Bacilli</taxon>
        <taxon>Bacillales</taxon>
        <taxon>Paenibacillaceae</taxon>
        <taxon>Cohnella</taxon>
    </lineage>
</organism>
<dbReference type="AlphaFoldDB" id="A0A7X0RL67"/>
<reference evidence="2 3" key="1">
    <citation type="submission" date="2020-08" db="EMBL/GenBank/DDBJ databases">
        <title>Cohnella phylogeny.</title>
        <authorList>
            <person name="Dunlap C."/>
        </authorList>
    </citation>
    <scope>NUCLEOTIDE SEQUENCE [LARGE SCALE GENOMIC DNA]</scope>
    <source>
        <strain evidence="2 3">DSM 28246</strain>
    </source>
</reference>
<dbReference type="Pfam" id="PF08241">
    <property type="entry name" value="Methyltransf_11"/>
    <property type="match status" value="1"/>
</dbReference>
<dbReference type="EMBL" id="JACJVP010000001">
    <property type="protein sequence ID" value="MBB6669485.1"/>
    <property type="molecule type" value="Genomic_DNA"/>
</dbReference>
<dbReference type="InterPro" id="IPR013216">
    <property type="entry name" value="Methyltransf_11"/>
</dbReference>
<dbReference type="GO" id="GO:0032259">
    <property type="term" value="P:methylation"/>
    <property type="evidence" value="ECO:0007669"/>
    <property type="project" value="UniProtKB-KW"/>
</dbReference>
<dbReference type="GO" id="GO:0008757">
    <property type="term" value="F:S-adenosylmethionine-dependent methyltransferase activity"/>
    <property type="evidence" value="ECO:0007669"/>
    <property type="project" value="InterPro"/>
</dbReference>
<keyword evidence="3" id="KW-1185">Reference proteome</keyword>
<name>A0A7X0RL67_9BACL</name>
<sequence>MDYMDLLSSLGVASAHPGGFAATKKLLERVGPPGELRILEVGCGTGKTACYMAKNGYRVTAIEQHPVMLEKARERAEKEGVTGVEWVQGDVHALPFDDEAFDVLLAESVTIFTNIHRSLAEYFRVLKPKGRLFDRELVRYKKIPAAMFQEWTEYLKTDSLLSRDEWLSALRQAGFRCEAPPLENFRSQEYSGDPDEINELDLSKLLDPEIGQGLMRYTQLMFAQESYFRVCEFQACKD</sequence>
<gene>
    <name evidence="2" type="ORF">H7C19_02170</name>
</gene>
<feature type="domain" description="Methyltransferase type 11" evidence="1">
    <location>
        <begin position="39"/>
        <end position="133"/>
    </location>
</feature>
<evidence type="ECO:0000313" key="2">
    <source>
        <dbReference type="EMBL" id="MBB6669485.1"/>
    </source>
</evidence>
<proteinExistence type="predicted"/>
<dbReference type="Proteomes" id="UP000547209">
    <property type="component" value="Unassembled WGS sequence"/>
</dbReference>
<dbReference type="InterPro" id="IPR029063">
    <property type="entry name" value="SAM-dependent_MTases_sf"/>
</dbReference>
<dbReference type="Gene3D" id="3.40.50.150">
    <property type="entry name" value="Vaccinia Virus protein VP39"/>
    <property type="match status" value="1"/>
</dbReference>